<comment type="subcellular location">
    <subcellularLocation>
        <location evidence="1">Cell membrane</location>
        <topology evidence="1">Multi-pass membrane protein</topology>
    </subcellularLocation>
</comment>
<evidence type="ECO:0000259" key="10">
    <source>
        <dbReference type="Pfam" id="PF00884"/>
    </source>
</evidence>
<dbReference type="InterPro" id="IPR012160">
    <property type="entry name" value="LtaS-like"/>
</dbReference>
<feature type="active site" evidence="6">
    <location>
        <position position="322"/>
    </location>
</feature>
<dbReference type="EMBL" id="JADIMW010000088">
    <property type="protein sequence ID" value="MBO8438976.1"/>
    <property type="molecule type" value="Genomic_DNA"/>
</dbReference>
<keyword evidence="2" id="KW-1003">Cell membrane</keyword>
<name>A0A9D9E6C1_9BACT</name>
<sequence length="637" mass="73236">MKPIEKIYSPLRYLAATAINIAVVYIAFMICRVVFYIYNKAYFPDMGWDDFRTIFKGGLVFDTSGIVYVNLIYIAAMLVPLPWREGKIWQKTAKWIFVILNSAAVLANLIDTVYFRYTNRRTTSSVFNEFGKEENIFKIIGGEILQHYILFFIGVAIIAGLWLLYVNPYSKSKKGKTPWKSIFLKYTVSSAVFAGAVIVCIAGIRGGFAHSTRPITIGNANQYVNRPIETAVVLNTPFSVIRTIGKKVFQNPKYYTPEELEKIYSPVHIKKNTGEFRDLNVVVLIIESFSQEYMEYGYMPFLQSLRDKSLWFEHSFSNGRKSIDAMPSILSGIPMFIEPYFVTHYATNDVSSIAGELKNKGYHTSFFHGAPNGSMGFQAFARATGWDEYYGKDEYDNDDDFDGMWAIWDEPFLQFFADKLNEFDEPFASALFTASSHHPFKVPEKYESRFTDEGGHPILKCIRYTDHALQQFFEKAEKSSWFENTLFVITADHTNAALHEEFLTDAGLYRVPIIFYMPGGELKGHSDKIAQQTDIMPTVLGILNYDKPFVAFGKDLLDEGGKNWAINYNNGFYQYFRDDYMLQFNGENAFAMYNFATDTLLKENIVNEIAEQDMMTEECKGIIQQYIERMTENRLKE</sequence>
<proteinExistence type="predicted"/>
<evidence type="ECO:0000313" key="11">
    <source>
        <dbReference type="EMBL" id="MBO8438976.1"/>
    </source>
</evidence>
<feature type="binding site" evidence="8">
    <location>
        <position position="493"/>
    </location>
    <ligand>
        <name>Mn(2+)</name>
        <dbReference type="ChEBI" id="CHEBI:29035"/>
    </ligand>
</feature>
<reference evidence="11" key="2">
    <citation type="journal article" date="2021" name="PeerJ">
        <title>Extensive microbial diversity within the chicken gut microbiome revealed by metagenomics and culture.</title>
        <authorList>
            <person name="Gilroy R."/>
            <person name="Ravi A."/>
            <person name="Getino M."/>
            <person name="Pursley I."/>
            <person name="Horton D.L."/>
            <person name="Alikhan N.F."/>
            <person name="Baker D."/>
            <person name="Gharbi K."/>
            <person name="Hall N."/>
            <person name="Watson M."/>
            <person name="Adriaenssens E.M."/>
            <person name="Foster-Nyarko E."/>
            <person name="Jarju S."/>
            <person name="Secka A."/>
            <person name="Antonio M."/>
            <person name="Oren A."/>
            <person name="Chaudhuri R.R."/>
            <person name="La Ragione R."/>
            <person name="Hildebrand F."/>
            <person name="Pallen M.J."/>
        </authorList>
    </citation>
    <scope>NUCLEOTIDE SEQUENCE</scope>
    <source>
        <strain evidence="11">G3-4614</strain>
    </source>
</reference>
<dbReference type="AlphaFoldDB" id="A0A9D9E6C1"/>
<feature type="binding site" evidence="8">
    <location>
        <position position="492"/>
    </location>
    <ligand>
        <name>Mn(2+)</name>
        <dbReference type="ChEBI" id="CHEBI:29035"/>
    </ligand>
</feature>
<evidence type="ECO:0000256" key="6">
    <source>
        <dbReference type="PIRSR" id="PIRSR005091-1"/>
    </source>
</evidence>
<evidence type="ECO:0000256" key="2">
    <source>
        <dbReference type="ARBA" id="ARBA00022475"/>
    </source>
</evidence>
<dbReference type="InterPro" id="IPR050448">
    <property type="entry name" value="OpgB/LTA_synthase_biosynth"/>
</dbReference>
<dbReference type="GO" id="GO:0005886">
    <property type="term" value="C:plasma membrane"/>
    <property type="evidence" value="ECO:0007669"/>
    <property type="project" value="UniProtKB-SubCell"/>
</dbReference>
<dbReference type="Proteomes" id="UP000823636">
    <property type="component" value="Unassembled WGS sequence"/>
</dbReference>
<keyword evidence="7" id="KW-0464">Manganese</keyword>
<evidence type="ECO:0000256" key="4">
    <source>
        <dbReference type="ARBA" id="ARBA00022989"/>
    </source>
</evidence>
<feature type="domain" description="Sulfatase N-terminal" evidence="10">
    <location>
        <begin position="280"/>
        <end position="544"/>
    </location>
</feature>
<feature type="transmembrane region" description="Helical" evidence="9">
    <location>
        <begin position="12"/>
        <end position="38"/>
    </location>
</feature>
<evidence type="ECO:0000256" key="5">
    <source>
        <dbReference type="ARBA" id="ARBA00023136"/>
    </source>
</evidence>
<dbReference type="InterPro" id="IPR017850">
    <property type="entry name" value="Alkaline_phosphatase_core_sf"/>
</dbReference>
<evidence type="ECO:0000313" key="12">
    <source>
        <dbReference type="Proteomes" id="UP000823636"/>
    </source>
</evidence>
<evidence type="ECO:0000256" key="3">
    <source>
        <dbReference type="ARBA" id="ARBA00022692"/>
    </source>
</evidence>
<dbReference type="InterPro" id="IPR000917">
    <property type="entry name" value="Sulfatase_N"/>
</dbReference>
<evidence type="ECO:0000256" key="8">
    <source>
        <dbReference type="PIRSR" id="PIRSR005091-3"/>
    </source>
</evidence>
<feature type="transmembrane region" description="Helical" evidence="9">
    <location>
        <begin position="95"/>
        <end position="117"/>
    </location>
</feature>
<keyword evidence="4 9" id="KW-1133">Transmembrane helix</keyword>
<protein>
    <submittedName>
        <fullName evidence="11">LTA synthase family protein</fullName>
    </submittedName>
</protein>
<dbReference type="PIRSF" id="PIRSF005091">
    <property type="entry name" value="Mmb_sulf_HI1246"/>
    <property type="match status" value="1"/>
</dbReference>
<feature type="binding site" evidence="8">
    <location>
        <position position="287"/>
    </location>
    <ligand>
        <name>Mn(2+)</name>
        <dbReference type="ChEBI" id="CHEBI:29035"/>
    </ligand>
</feature>
<feature type="transmembrane region" description="Helical" evidence="9">
    <location>
        <begin position="186"/>
        <end position="208"/>
    </location>
</feature>
<comment type="caution">
    <text evidence="11">The sequence shown here is derived from an EMBL/GenBank/DDBJ whole genome shotgun (WGS) entry which is preliminary data.</text>
</comment>
<feature type="transmembrane region" description="Helical" evidence="9">
    <location>
        <begin position="58"/>
        <end position="83"/>
    </location>
</feature>
<feature type="binding site" evidence="7">
    <location>
        <position position="437"/>
    </location>
    <ligand>
        <name>substrate</name>
    </ligand>
</feature>
<dbReference type="PANTHER" id="PTHR47371">
    <property type="entry name" value="LIPOTEICHOIC ACID SYNTHASE"/>
    <property type="match status" value="1"/>
</dbReference>
<accession>A0A9D9E6C1</accession>
<dbReference type="CDD" id="cd16015">
    <property type="entry name" value="LTA_synthase"/>
    <property type="match status" value="1"/>
</dbReference>
<dbReference type="Pfam" id="PF00884">
    <property type="entry name" value="Sulfatase"/>
    <property type="match status" value="1"/>
</dbReference>
<reference evidence="11" key="1">
    <citation type="submission" date="2020-10" db="EMBL/GenBank/DDBJ databases">
        <authorList>
            <person name="Gilroy R."/>
        </authorList>
    </citation>
    <scope>NUCLEOTIDE SEQUENCE</scope>
    <source>
        <strain evidence="11">G3-4614</strain>
    </source>
</reference>
<organism evidence="11 12">
    <name type="scientific">Candidatus Caccoplasma merdipullorum</name>
    <dbReference type="NCBI Taxonomy" id="2840718"/>
    <lineage>
        <taxon>Bacteria</taxon>
        <taxon>Pseudomonadati</taxon>
        <taxon>Bacteroidota</taxon>
        <taxon>Bacteroidia</taxon>
        <taxon>Bacteroidales</taxon>
        <taxon>Bacteroidaceae</taxon>
        <taxon>Bacteroidaceae incertae sedis</taxon>
        <taxon>Candidatus Caccoplasma</taxon>
    </lineage>
</organism>
<dbReference type="GO" id="GO:0046872">
    <property type="term" value="F:metal ion binding"/>
    <property type="evidence" value="ECO:0007669"/>
    <property type="project" value="UniProtKB-KW"/>
</dbReference>
<dbReference type="Gene3D" id="3.40.720.10">
    <property type="entry name" value="Alkaline Phosphatase, subunit A"/>
    <property type="match status" value="1"/>
</dbReference>
<feature type="transmembrane region" description="Helical" evidence="9">
    <location>
        <begin position="145"/>
        <end position="165"/>
    </location>
</feature>
<keyword evidence="5 9" id="KW-0472">Membrane</keyword>
<keyword evidence="3 9" id="KW-0812">Transmembrane</keyword>
<evidence type="ECO:0000256" key="7">
    <source>
        <dbReference type="PIRSR" id="PIRSR005091-2"/>
    </source>
</evidence>
<gene>
    <name evidence="11" type="ORF">IAC54_08820</name>
</gene>
<keyword evidence="7" id="KW-0479">Metal-binding</keyword>
<evidence type="ECO:0000256" key="1">
    <source>
        <dbReference type="ARBA" id="ARBA00004651"/>
    </source>
</evidence>
<dbReference type="PANTHER" id="PTHR47371:SF3">
    <property type="entry name" value="PHOSPHOGLYCEROL TRANSFERASE I"/>
    <property type="match status" value="1"/>
</dbReference>
<dbReference type="SUPFAM" id="SSF53649">
    <property type="entry name" value="Alkaline phosphatase-like"/>
    <property type="match status" value="1"/>
</dbReference>
<evidence type="ECO:0000256" key="9">
    <source>
        <dbReference type="SAM" id="Phobius"/>
    </source>
</evidence>
<dbReference type="Gene3D" id="3.30.1120.80">
    <property type="match status" value="1"/>
</dbReference>